<dbReference type="PANTHER" id="PTHR28583:SF1">
    <property type="entry name" value="ACID CERAMIDASE"/>
    <property type="match status" value="1"/>
</dbReference>
<protein>
    <recommendedName>
        <fullName evidence="16">Acid ceramidase</fullName>
        <ecNumber evidence="6">3.5.1.23</ecNumber>
    </recommendedName>
</protein>
<dbReference type="GO" id="GO:0006665">
    <property type="term" value="P:sphingolipid metabolic process"/>
    <property type="evidence" value="ECO:0007669"/>
    <property type="project" value="UniProtKB-KW"/>
</dbReference>
<dbReference type="EMBL" id="CAJNOJ010000027">
    <property type="protein sequence ID" value="CAF0873955.1"/>
    <property type="molecule type" value="Genomic_DNA"/>
</dbReference>
<dbReference type="OrthoDB" id="5273684at2759"/>
<keyword evidence="10" id="KW-0746">Sphingolipid metabolism</keyword>
<dbReference type="GO" id="GO:0005576">
    <property type="term" value="C:extracellular region"/>
    <property type="evidence" value="ECO:0007669"/>
    <property type="project" value="UniProtKB-SubCell"/>
</dbReference>
<keyword evidence="15" id="KW-0458">Lysosome</keyword>
<evidence type="ECO:0000256" key="15">
    <source>
        <dbReference type="ARBA" id="ARBA00023228"/>
    </source>
</evidence>
<organism evidence="23 24">
    <name type="scientific">Adineta ricciae</name>
    <name type="common">Rotifer</name>
    <dbReference type="NCBI Taxonomy" id="249248"/>
    <lineage>
        <taxon>Eukaryota</taxon>
        <taxon>Metazoa</taxon>
        <taxon>Spiralia</taxon>
        <taxon>Gnathifera</taxon>
        <taxon>Rotifera</taxon>
        <taxon>Eurotatoria</taxon>
        <taxon>Bdelloidea</taxon>
        <taxon>Adinetida</taxon>
        <taxon>Adinetidae</taxon>
        <taxon>Adineta</taxon>
    </lineage>
</organism>
<evidence type="ECO:0000256" key="13">
    <source>
        <dbReference type="ARBA" id="ARBA00023157"/>
    </source>
</evidence>
<accession>A0A815L4E0</accession>
<dbReference type="GO" id="GO:0017040">
    <property type="term" value="F:N-acylsphingosine amidohydrolase activity"/>
    <property type="evidence" value="ECO:0007669"/>
    <property type="project" value="UniProtKB-EC"/>
</dbReference>
<evidence type="ECO:0000256" key="3">
    <source>
        <dbReference type="ARBA" id="ARBA00004760"/>
    </source>
</evidence>
<dbReference type="EC" id="3.5.1.23" evidence="6"/>
<keyword evidence="8 19" id="KW-0732">Signal</keyword>
<evidence type="ECO:0000256" key="17">
    <source>
        <dbReference type="PIRNR" id="PIRNR017632"/>
    </source>
</evidence>
<evidence type="ECO:0000259" key="20">
    <source>
        <dbReference type="Pfam" id="PF02275"/>
    </source>
</evidence>
<keyword evidence="7" id="KW-0964">Secreted</keyword>
<dbReference type="GO" id="GO:0005764">
    <property type="term" value="C:lysosome"/>
    <property type="evidence" value="ECO:0007669"/>
    <property type="project" value="UniProtKB-SubCell"/>
</dbReference>
<evidence type="ECO:0000313" key="23">
    <source>
        <dbReference type="EMBL" id="CAF1404336.1"/>
    </source>
</evidence>
<proteinExistence type="inferred from homology"/>
<reference evidence="23" key="1">
    <citation type="submission" date="2021-02" db="EMBL/GenBank/DDBJ databases">
        <authorList>
            <person name="Nowell W R."/>
        </authorList>
    </citation>
    <scope>NUCLEOTIDE SEQUENCE</scope>
</reference>
<evidence type="ECO:0000256" key="14">
    <source>
        <dbReference type="ARBA" id="ARBA00023180"/>
    </source>
</evidence>
<evidence type="ECO:0000256" key="8">
    <source>
        <dbReference type="ARBA" id="ARBA00022729"/>
    </source>
</evidence>
<comment type="caution">
    <text evidence="23">The sequence shown here is derived from an EMBL/GenBank/DDBJ whole genome shotgun (WGS) entry which is preliminary data.</text>
</comment>
<evidence type="ECO:0000256" key="12">
    <source>
        <dbReference type="ARBA" id="ARBA00023145"/>
    </source>
</evidence>
<evidence type="ECO:0000256" key="2">
    <source>
        <dbReference type="ARBA" id="ARBA00004613"/>
    </source>
</evidence>
<evidence type="ECO:0000313" key="24">
    <source>
        <dbReference type="Proteomes" id="UP000663828"/>
    </source>
</evidence>
<gene>
    <name evidence="22" type="ORF">EDS130_LOCUS8434</name>
    <name evidence="23" type="ORF">XAT740_LOCUS34322</name>
</gene>
<evidence type="ECO:0000256" key="10">
    <source>
        <dbReference type="ARBA" id="ARBA00022919"/>
    </source>
</evidence>
<evidence type="ECO:0000256" key="19">
    <source>
        <dbReference type="SAM" id="SignalP"/>
    </source>
</evidence>
<keyword evidence="24" id="KW-1185">Reference proteome</keyword>
<evidence type="ECO:0000256" key="5">
    <source>
        <dbReference type="ARBA" id="ARBA00005730"/>
    </source>
</evidence>
<dbReference type="Gene3D" id="3.60.60.10">
    <property type="entry name" value="Penicillin V Acylase, Chain A"/>
    <property type="match status" value="1"/>
</dbReference>
<dbReference type="AlphaFoldDB" id="A0A815L4E0"/>
<dbReference type="GO" id="GO:0016020">
    <property type="term" value="C:membrane"/>
    <property type="evidence" value="ECO:0007669"/>
    <property type="project" value="GOC"/>
</dbReference>
<dbReference type="Proteomes" id="UP000663828">
    <property type="component" value="Unassembled WGS sequence"/>
</dbReference>
<evidence type="ECO:0000256" key="6">
    <source>
        <dbReference type="ARBA" id="ARBA00011891"/>
    </source>
</evidence>
<evidence type="ECO:0000256" key="11">
    <source>
        <dbReference type="ARBA" id="ARBA00023098"/>
    </source>
</evidence>
<evidence type="ECO:0000256" key="1">
    <source>
        <dbReference type="ARBA" id="ARBA00004371"/>
    </source>
</evidence>
<evidence type="ECO:0000256" key="16">
    <source>
        <dbReference type="ARBA" id="ARBA00040588"/>
    </source>
</evidence>
<name>A0A815L4E0_ADIRI</name>
<dbReference type="PIRSF" id="PIRSF017632">
    <property type="entry name" value="Acid_ceramidase-like"/>
    <property type="match status" value="1"/>
</dbReference>
<sequence length="388" mass="44154">MMHTIYVTVGLLLIVKASFAQQCLTNQRPSASDTNIPSYIVDLDTPPFLRWKEIAIQYKSKIKDLLNYTKSYIIKVWPMFTFLLDIMHTQLPLIANTLPEPYGDELKGISQASGISLGEIVFYNVFYEVSSLCTSIVAQDQHGRIIHGRNLDFGYLLGWDKTKNTWALPLKLRPLVISVNYTKHGQVHYRAISFAGFIGALTGIKPGVFSVSLNARFDLNGGYMGIIEWLYNFDRQQSFVTFALRDMLTNAKNYSEVLDYLSDVLLVAPCYYILAGTKPSEGAIISRSRRTTLNIKRLGADNNWFLIQTNSDNWRQQSALDDRYISAKKCMQTQGQSRVDFESIYNVLVSRPMLNKLTIYTSLMKPSTGQLESSLQYCRDEDIACTLW</sequence>
<evidence type="ECO:0000256" key="18">
    <source>
        <dbReference type="PIRSR" id="PIRSR017632-1"/>
    </source>
</evidence>
<feature type="domain" description="Acid ceramidase N-terminal" evidence="21">
    <location>
        <begin position="35"/>
        <end position="77"/>
    </location>
</feature>
<comment type="similarity">
    <text evidence="5 17">Belongs to the acid ceramidase family.</text>
</comment>
<dbReference type="Pfam" id="PF15508">
    <property type="entry name" value="NAAA-beta"/>
    <property type="match status" value="1"/>
</dbReference>
<keyword evidence="11 17" id="KW-0443">Lipid metabolism</keyword>
<dbReference type="EMBL" id="CAJNOR010003344">
    <property type="protein sequence ID" value="CAF1404336.1"/>
    <property type="molecule type" value="Genomic_DNA"/>
</dbReference>
<evidence type="ECO:0000313" key="22">
    <source>
        <dbReference type="EMBL" id="CAF0873955.1"/>
    </source>
</evidence>
<dbReference type="GO" id="GO:0006631">
    <property type="term" value="P:fatty acid metabolic process"/>
    <property type="evidence" value="ECO:0007669"/>
    <property type="project" value="InterPro"/>
</dbReference>
<dbReference type="PANTHER" id="PTHR28583">
    <property type="entry name" value="ACID AMIDASE"/>
    <property type="match status" value="1"/>
</dbReference>
<dbReference type="FunFam" id="3.60.60.10:FF:000006">
    <property type="entry name" value="N-acylethanolamine-hydrolyzing acid amidase"/>
    <property type="match status" value="1"/>
</dbReference>
<dbReference type="GO" id="GO:0017064">
    <property type="term" value="F:fatty acid amide hydrolase activity"/>
    <property type="evidence" value="ECO:0007669"/>
    <property type="project" value="InterPro"/>
</dbReference>
<keyword evidence="13" id="KW-1015">Disulfide bond</keyword>
<feature type="signal peptide" evidence="19">
    <location>
        <begin position="1"/>
        <end position="20"/>
    </location>
</feature>
<keyword evidence="9 17" id="KW-0378">Hydrolase</keyword>
<evidence type="ECO:0000256" key="4">
    <source>
        <dbReference type="ARBA" id="ARBA00004991"/>
    </source>
</evidence>
<comment type="pathway">
    <text evidence="3">Lipid metabolism; sphingolipid metabolism.</text>
</comment>
<keyword evidence="12" id="KW-0865">Zymogen</keyword>
<comment type="subcellular location">
    <subcellularLocation>
        <location evidence="1">Lysosome</location>
    </subcellularLocation>
    <subcellularLocation>
        <location evidence="2">Secreted</location>
    </subcellularLocation>
</comment>
<feature type="domain" description="Choloylglycine hydrolase/NAAA C-terminal" evidence="20">
    <location>
        <begin position="133"/>
        <end position="321"/>
    </location>
</feature>
<dbReference type="Proteomes" id="UP000663852">
    <property type="component" value="Unassembled WGS sequence"/>
</dbReference>
<evidence type="ECO:0000256" key="9">
    <source>
        <dbReference type="ARBA" id="ARBA00022801"/>
    </source>
</evidence>
<dbReference type="InterPro" id="IPR029130">
    <property type="entry name" value="Acid_ceramidase_N"/>
</dbReference>
<evidence type="ECO:0000259" key="21">
    <source>
        <dbReference type="Pfam" id="PF15508"/>
    </source>
</evidence>
<evidence type="ECO:0000256" key="7">
    <source>
        <dbReference type="ARBA" id="ARBA00022525"/>
    </source>
</evidence>
<dbReference type="InterPro" id="IPR029132">
    <property type="entry name" value="CBAH/NAAA_C"/>
</dbReference>
<keyword evidence="14" id="KW-0325">Glycoprotein</keyword>
<comment type="pathway">
    <text evidence="4">Sphingolipid metabolism.</text>
</comment>
<feature type="chain" id="PRO_5036411896" description="Acid ceramidase" evidence="19">
    <location>
        <begin position="21"/>
        <end position="388"/>
    </location>
</feature>
<dbReference type="InterPro" id="IPR016699">
    <property type="entry name" value="Acid_ceramidase-like"/>
</dbReference>
<dbReference type="Pfam" id="PF02275">
    <property type="entry name" value="CBAH"/>
    <property type="match status" value="1"/>
</dbReference>
<feature type="active site" description="Nucleophile" evidence="18">
    <location>
        <position position="133"/>
    </location>
</feature>